<comment type="caution">
    <text evidence="7">The sequence shown here is derived from an EMBL/GenBank/DDBJ whole genome shotgun (WGS) entry which is preliminary data.</text>
</comment>
<feature type="domain" description="Integrase catalytic" evidence="6">
    <location>
        <begin position="568"/>
        <end position="686"/>
    </location>
</feature>
<dbReference type="AlphaFoldDB" id="A0A6L2K2Y7"/>
<dbReference type="SUPFAM" id="SSF56672">
    <property type="entry name" value="DNA/RNA polymerases"/>
    <property type="match status" value="1"/>
</dbReference>
<dbReference type="GO" id="GO:0003676">
    <property type="term" value="F:nucleic acid binding"/>
    <property type="evidence" value="ECO:0007669"/>
    <property type="project" value="InterPro"/>
</dbReference>
<organism evidence="7">
    <name type="scientific">Tanacetum cinerariifolium</name>
    <name type="common">Dalmatian daisy</name>
    <name type="synonym">Chrysanthemum cinerariifolium</name>
    <dbReference type="NCBI Taxonomy" id="118510"/>
    <lineage>
        <taxon>Eukaryota</taxon>
        <taxon>Viridiplantae</taxon>
        <taxon>Streptophyta</taxon>
        <taxon>Embryophyta</taxon>
        <taxon>Tracheophyta</taxon>
        <taxon>Spermatophyta</taxon>
        <taxon>Magnoliopsida</taxon>
        <taxon>eudicotyledons</taxon>
        <taxon>Gunneridae</taxon>
        <taxon>Pentapetalae</taxon>
        <taxon>asterids</taxon>
        <taxon>campanulids</taxon>
        <taxon>Asterales</taxon>
        <taxon>Asteraceae</taxon>
        <taxon>Asteroideae</taxon>
        <taxon>Anthemideae</taxon>
        <taxon>Anthemidinae</taxon>
        <taxon>Tanacetum</taxon>
    </lineage>
</organism>
<evidence type="ECO:0000313" key="7">
    <source>
        <dbReference type="EMBL" id="GEU42385.1"/>
    </source>
</evidence>
<keyword evidence="4" id="KW-0378">Hydrolase</keyword>
<dbReference type="InterPro" id="IPR012337">
    <property type="entry name" value="RNaseH-like_sf"/>
</dbReference>
<evidence type="ECO:0000259" key="6">
    <source>
        <dbReference type="PROSITE" id="PS50994"/>
    </source>
</evidence>
<dbReference type="Pfam" id="PF07727">
    <property type="entry name" value="RVT_2"/>
    <property type="match status" value="1"/>
</dbReference>
<dbReference type="GO" id="GO:0006508">
    <property type="term" value="P:proteolysis"/>
    <property type="evidence" value="ECO:0007669"/>
    <property type="project" value="UniProtKB-KW"/>
</dbReference>
<name>A0A6L2K2Y7_TANCI</name>
<accession>A0A6L2K2Y7</accession>
<evidence type="ECO:0000256" key="4">
    <source>
        <dbReference type="ARBA" id="ARBA00022801"/>
    </source>
</evidence>
<dbReference type="InterPro" id="IPR036397">
    <property type="entry name" value="RNaseH_sf"/>
</dbReference>
<keyword evidence="2" id="KW-0479">Metal-binding</keyword>
<keyword evidence="1" id="KW-0645">Protease</keyword>
<feature type="compositionally biased region" description="Basic and acidic residues" evidence="5">
    <location>
        <begin position="812"/>
        <end position="821"/>
    </location>
</feature>
<gene>
    <name evidence="7" type="ORF">Tci_014363</name>
</gene>
<evidence type="ECO:0000256" key="5">
    <source>
        <dbReference type="SAM" id="MobiDB-lite"/>
    </source>
</evidence>
<evidence type="ECO:0000256" key="3">
    <source>
        <dbReference type="ARBA" id="ARBA00022750"/>
    </source>
</evidence>
<dbReference type="Pfam" id="PF22936">
    <property type="entry name" value="Pol_BBD"/>
    <property type="match status" value="1"/>
</dbReference>
<dbReference type="PANTHER" id="PTHR42648:SF32">
    <property type="entry name" value="RIBONUCLEASE H-LIKE DOMAIN, GAG-PRE-INTEGRASE DOMAIN PROTEIN-RELATED"/>
    <property type="match status" value="1"/>
</dbReference>
<sequence length="1117" mass="127223">MFVVDTLRIIKEDNFRGTIQEDLLELGMQEVTNFDDDVDDPPEQDLALNADHVFKANQCDAFDSDVDEAPTTRTMFMVNLSSEDPIYDEAGPSYDTNIPYEVQDHDNCSDGVYEYHDKHEMQNNVQQDYVANSDVDYTSDSNIIPYDQYVEDNAEQVVQSNVSSVQNDALNMIIDDMHEQGVQIRTIHARAVVCDSKDTLEIAEITRKRMLERMKIHLCVEHKYKFAPPDYSKENFLATFTPQRDLTPEQIFWSIDEKKRKEVETTVTKPLSALTVKVDHYQDVKALESKNLELTEHVSAIFEQNERFRAEIKNVKQHYKELYDSIKITRADTNEKTSSLITEIQNLKAQLKGKTKCVTVEPVNPKVLAPGMYAIDVEPIPPRLKNNRDAHFDYLKHLKESVETVREIIEEARLEKPLDNVLASACSHTKRSQELLKYVILWYLDSGCSKHMTGNLLKLKNFVSKFIGAVRFENDHFGAIKCYGDYVIGDSVIAQVYYVEGLGHNLFSVGTINDLARKDLVRGLPRLKFEKDHLYSACQLGKSKKYSHKPKSENTNMEVPHTLHMDLGGPMRVHSINGKKYILVIVYDYSIFSWVNFFRSKDKTPEFVTKVGIFHQNSVPRTPQQNGVVERRNHTLLEAARTMLIFLKTLMFLWAEAVATACYIQNRSLIHTRHNKTPYELVHDKKPDLSFLRVFGALSYPTNDNEDLGKLDNEPVTSATAANAQVVPPGTSRYTTFAQDAPSTSFSPPLSDKQSAVLHQGVAAGPTIEDTQITQATPYPSVHPLAGEPSSAQSSSGDVSVAEPNLVNQPPDHLRKWSKDHPLDNIVGNPSRLVSTKKLLASDALWYCYHIVLSKVEPKNFKTTITENCWFEAIQDEIHEFDRLEIWVLVRKPDNAMIIALKWIYKVKLDEYSDVLKNKARLVAKGYHQEEGKHILLVQIYVDDIIFASTDPSACNIFSKEMSSKFQMSMMGKMSFFLGLQVSQSPRGIFINQAKYALEILKKYGMDLYDSIDTPMVDRLKLDEDLLGISVDQTRFREMVGSLMYLTASRPDFVFAVCMCVRYQAKPTKKHLEAIKRVFRYIKGTINMGLWNPKDNCMALTAYADANHASCQDSRSA</sequence>
<dbReference type="PANTHER" id="PTHR42648">
    <property type="entry name" value="TRANSPOSASE, PUTATIVE-RELATED"/>
    <property type="match status" value="1"/>
</dbReference>
<dbReference type="PROSITE" id="PS50994">
    <property type="entry name" value="INTEGRASE"/>
    <property type="match status" value="1"/>
</dbReference>
<evidence type="ECO:0000256" key="2">
    <source>
        <dbReference type="ARBA" id="ARBA00022723"/>
    </source>
</evidence>
<dbReference type="GO" id="GO:0015074">
    <property type="term" value="P:DNA integration"/>
    <property type="evidence" value="ECO:0007669"/>
    <property type="project" value="InterPro"/>
</dbReference>
<evidence type="ECO:0000256" key="1">
    <source>
        <dbReference type="ARBA" id="ARBA00022670"/>
    </source>
</evidence>
<dbReference type="InterPro" id="IPR013103">
    <property type="entry name" value="RVT_2"/>
</dbReference>
<dbReference type="InterPro" id="IPR039537">
    <property type="entry name" value="Retrotran_Ty1/copia-like"/>
</dbReference>
<feature type="region of interest" description="Disordered" evidence="5">
    <location>
        <begin position="778"/>
        <end position="821"/>
    </location>
</feature>
<dbReference type="GO" id="GO:0046872">
    <property type="term" value="F:metal ion binding"/>
    <property type="evidence" value="ECO:0007669"/>
    <property type="project" value="UniProtKB-KW"/>
</dbReference>
<dbReference type="Gene3D" id="3.30.420.10">
    <property type="entry name" value="Ribonuclease H-like superfamily/Ribonuclease H"/>
    <property type="match status" value="1"/>
</dbReference>
<keyword evidence="3" id="KW-0064">Aspartyl protease</keyword>
<feature type="compositionally biased region" description="Low complexity" evidence="5">
    <location>
        <begin position="790"/>
        <end position="802"/>
    </location>
</feature>
<dbReference type="InterPro" id="IPR001584">
    <property type="entry name" value="Integrase_cat-core"/>
</dbReference>
<dbReference type="SUPFAM" id="SSF53098">
    <property type="entry name" value="Ribonuclease H-like"/>
    <property type="match status" value="1"/>
</dbReference>
<dbReference type="InterPro" id="IPR054722">
    <property type="entry name" value="PolX-like_BBD"/>
</dbReference>
<dbReference type="InterPro" id="IPR043502">
    <property type="entry name" value="DNA/RNA_pol_sf"/>
</dbReference>
<dbReference type="EMBL" id="BKCJ010001561">
    <property type="protein sequence ID" value="GEU42385.1"/>
    <property type="molecule type" value="Genomic_DNA"/>
</dbReference>
<reference evidence="7" key="1">
    <citation type="journal article" date="2019" name="Sci. Rep.">
        <title>Draft genome of Tanacetum cinerariifolium, the natural source of mosquito coil.</title>
        <authorList>
            <person name="Yamashiro T."/>
            <person name="Shiraishi A."/>
            <person name="Satake H."/>
            <person name="Nakayama K."/>
        </authorList>
    </citation>
    <scope>NUCLEOTIDE SEQUENCE</scope>
</reference>
<proteinExistence type="predicted"/>
<dbReference type="GO" id="GO:0004190">
    <property type="term" value="F:aspartic-type endopeptidase activity"/>
    <property type="evidence" value="ECO:0007669"/>
    <property type="project" value="UniProtKB-KW"/>
</dbReference>
<protein>
    <submittedName>
        <fullName evidence="7">Retrovirus-related Pol polyprotein from transposon TNT 1-94</fullName>
    </submittedName>
</protein>